<feature type="domain" description="ASCH" evidence="1">
    <location>
        <begin position="5"/>
        <end position="95"/>
    </location>
</feature>
<dbReference type="RefSeq" id="WP_175112389.1">
    <property type="nucleotide sequence ID" value="NZ_CADIKF010000029.1"/>
</dbReference>
<dbReference type="SUPFAM" id="SSF88697">
    <property type="entry name" value="PUA domain-like"/>
    <property type="match status" value="1"/>
</dbReference>
<sequence length="124" mass="13955">MKVLLSIKPEFAEKILLGEKHFEFRKALPKASGVKTALIYATKPVGKVVGEFDIDGFISESPRKLWSRTKGFSGITKRFFNEYFAGREVAHAIKVKDARRYEKPLELPSVLESGVAPQSFCYVS</sequence>
<reference evidence="2 3" key="1">
    <citation type="submission" date="2020-04" db="EMBL/GenBank/DDBJ databases">
        <authorList>
            <person name="De Canck E."/>
        </authorList>
    </citation>
    <scope>NUCLEOTIDE SEQUENCE [LARGE SCALE GENOMIC DNA]</scope>
    <source>
        <strain evidence="2 3">LMG 29739</strain>
    </source>
</reference>
<name>A0A6J5E774_9BURK</name>
<dbReference type="EMBL" id="CADIKF010000029">
    <property type="protein sequence ID" value="CAB3761747.1"/>
    <property type="molecule type" value="Genomic_DNA"/>
</dbReference>
<dbReference type="Gene3D" id="2.30.130.30">
    <property type="entry name" value="Hypothetical protein"/>
    <property type="match status" value="1"/>
</dbReference>
<protein>
    <recommendedName>
        <fullName evidence="1">ASCH domain-containing protein</fullName>
    </recommendedName>
</protein>
<accession>A0A6J5E774</accession>
<evidence type="ECO:0000313" key="2">
    <source>
        <dbReference type="EMBL" id="CAB3761747.1"/>
    </source>
</evidence>
<dbReference type="Proteomes" id="UP000494329">
    <property type="component" value="Unassembled WGS sequence"/>
</dbReference>
<organism evidence="2 3">
    <name type="scientific">Paraburkholderia solisilvae</name>
    <dbReference type="NCBI Taxonomy" id="624376"/>
    <lineage>
        <taxon>Bacteria</taxon>
        <taxon>Pseudomonadati</taxon>
        <taxon>Pseudomonadota</taxon>
        <taxon>Betaproteobacteria</taxon>
        <taxon>Burkholderiales</taxon>
        <taxon>Burkholderiaceae</taxon>
        <taxon>Paraburkholderia</taxon>
    </lineage>
</organism>
<proteinExistence type="predicted"/>
<evidence type="ECO:0000313" key="3">
    <source>
        <dbReference type="Proteomes" id="UP000494329"/>
    </source>
</evidence>
<dbReference type="InterPro" id="IPR007374">
    <property type="entry name" value="ASCH_domain"/>
</dbReference>
<gene>
    <name evidence="2" type="ORF">LMG29739_03703</name>
</gene>
<evidence type="ECO:0000259" key="1">
    <source>
        <dbReference type="Pfam" id="PF04266"/>
    </source>
</evidence>
<dbReference type="InterPro" id="IPR015947">
    <property type="entry name" value="PUA-like_sf"/>
</dbReference>
<dbReference type="AlphaFoldDB" id="A0A6J5E774"/>
<dbReference type="Pfam" id="PF04266">
    <property type="entry name" value="ASCH"/>
    <property type="match status" value="1"/>
</dbReference>
<keyword evidence="3" id="KW-1185">Reference proteome</keyword>